<organism evidence="1 2">
    <name type="scientific">Micromonospora inositola</name>
    <dbReference type="NCBI Taxonomy" id="47865"/>
    <lineage>
        <taxon>Bacteria</taxon>
        <taxon>Bacillati</taxon>
        <taxon>Actinomycetota</taxon>
        <taxon>Actinomycetes</taxon>
        <taxon>Micromonosporales</taxon>
        <taxon>Micromonosporaceae</taxon>
        <taxon>Micromonospora</taxon>
    </lineage>
</organism>
<sequence>MSNLVRRHLGEPLRDGGASLLFRDLLIPNENGLIGGESVHDPLPGAGRLSLDQVLRAPEDHTPEVREQAHDWIVSASINL</sequence>
<protein>
    <submittedName>
        <fullName evidence="1">Uncharacterized protein</fullName>
    </submittedName>
</protein>
<evidence type="ECO:0000313" key="2">
    <source>
        <dbReference type="Proteomes" id="UP000198221"/>
    </source>
</evidence>
<dbReference type="Proteomes" id="UP000198221">
    <property type="component" value="Chromosome I"/>
</dbReference>
<accession>A0A1C5I0E5</accession>
<evidence type="ECO:0000313" key="1">
    <source>
        <dbReference type="EMBL" id="SCG51722.1"/>
    </source>
</evidence>
<gene>
    <name evidence="1" type="ORF">GA0070613_2081</name>
</gene>
<keyword evidence="2" id="KW-1185">Reference proteome</keyword>
<dbReference type="AlphaFoldDB" id="A0A1C5I0E5"/>
<name>A0A1C5I0E5_9ACTN</name>
<dbReference type="EMBL" id="LT607754">
    <property type="protein sequence ID" value="SCG51722.1"/>
    <property type="molecule type" value="Genomic_DNA"/>
</dbReference>
<proteinExistence type="predicted"/>
<reference evidence="2" key="1">
    <citation type="submission" date="2016-06" db="EMBL/GenBank/DDBJ databases">
        <authorList>
            <person name="Varghese N."/>
            <person name="Submissions Spin"/>
        </authorList>
    </citation>
    <scope>NUCLEOTIDE SEQUENCE [LARGE SCALE GENOMIC DNA]</scope>
    <source>
        <strain evidence="2">DSM 43819</strain>
    </source>
</reference>